<evidence type="ECO:0000313" key="7">
    <source>
        <dbReference type="EMBL" id="PRP90565.1"/>
    </source>
</evidence>
<feature type="region of interest" description="Disordered" evidence="5">
    <location>
        <begin position="318"/>
        <end position="391"/>
    </location>
</feature>
<keyword evidence="1 7" id="KW-0808">Transferase</keyword>
<gene>
    <name evidence="7" type="primary">masK_4</name>
    <name evidence="7" type="ORF">ENSA5_63680</name>
</gene>
<organism evidence="7 8">
    <name type="scientific">Enhygromyxa salina</name>
    <dbReference type="NCBI Taxonomy" id="215803"/>
    <lineage>
        <taxon>Bacteria</taxon>
        <taxon>Pseudomonadati</taxon>
        <taxon>Myxococcota</taxon>
        <taxon>Polyangia</taxon>
        <taxon>Nannocystales</taxon>
        <taxon>Nannocystaceae</taxon>
        <taxon>Enhygromyxa</taxon>
    </lineage>
</organism>
<evidence type="ECO:0000256" key="3">
    <source>
        <dbReference type="ARBA" id="ARBA00022777"/>
    </source>
</evidence>
<evidence type="ECO:0000256" key="1">
    <source>
        <dbReference type="ARBA" id="ARBA00022679"/>
    </source>
</evidence>
<dbReference type="EMBL" id="PVNK01000278">
    <property type="protein sequence ID" value="PRP90565.1"/>
    <property type="molecule type" value="Genomic_DNA"/>
</dbReference>
<dbReference type="GO" id="GO:0004715">
    <property type="term" value="F:non-membrane spanning protein tyrosine kinase activity"/>
    <property type="evidence" value="ECO:0007669"/>
    <property type="project" value="UniProtKB-EC"/>
</dbReference>
<keyword evidence="8" id="KW-1185">Reference proteome</keyword>
<dbReference type="Proteomes" id="UP000237968">
    <property type="component" value="Unassembled WGS sequence"/>
</dbReference>
<dbReference type="SUPFAM" id="SSF56112">
    <property type="entry name" value="Protein kinase-like (PK-like)"/>
    <property type="match status" value="1"/>
</dbReference>
<evidence type="ECO:0000313" key="8">
    <source>
        <dbReference type="Proteomes" id="UP000237968"/>
    </source>
</evidence>
<evidence type="ECO:0000256" key="2">
    <source>
        <dbReference type="ARBA" id="ARBA00022741"/>
    </source>
</evidence>
<dbReference type="GO" id="GO:0004674">
    <property type="term" value="F:protein serine/threonine kinase activity"/>
    <property type="evidence" value="ECO:0007669"/>
    <property type="project" value="TreeGrafter"/>
</dbReference>
<comment type="caution">
    <text evidence="7">The sequence shown here is derived from an EMBL/GenBank/DDBJ whole genome shotgun (WGS) entry which is preliminary data.</text>
</comment>
<feature type="region of interest" description="Disordered" evidence="5">
    <location>
        <begin position="425"/>
        <end position="462"/>
    </location>
</feature>
<dbReference type="PROSITE" id="PS50011">
    <property type="entry name" value="PROTEIN_KINASE_DOM"/>
    <property type="match status" value="1"/>
</dbReference>
<accession>A0A2S9XCI2</accession>
<dbReference type="AlphaFoldDB" id="A0A2S9XCI2"/>
<sequence>MRFLPGLSANASTASSGGALTPASEADAARTLGKYELLRLLARGGMGEVHLARLPGELGFEKLLVVKTIRADLAADPRFVELFAAEAKTAVGLRHPNITPIYELGRADDGTLYTAMGWVDGPSLYALGERLRSLGRRLELGAVLFIVREILDGLAHAHSHDRERPPVVHRDINPANVLVDRSGRVQIVDFGIAKPAETEVRGVMGSAGYMAPEQARGGTVDPSADVFSVGCVFYELLTNARAFTGEGVWMSPSLAEIPAQLRPLIERALAFEPEQRFRDAGAFLRAVAPLLAEHAPSFASRELAAILAQLLPDDWAAEASPSSGARTPATKLTGPVQTFATRLEPASRAEPPTRPAPAVAADPGPSERARDDPSSTESTESTEATGPERSRGRVGFAGRLVALVAAVALAAAVGGYLVARTDATPPVERSGALPGQTSTATAGSDPEPEPGPVPEPATVEAEPARGLQLALEVSPDDAVVTLDGRALTGPPFTLVLDGDAPRQLLVHRDGHRDVSIELDPAAPPDSPVAITLAPLELGKLSVLAPNVAWAEVWLDGTKLGTTPLSDKDVVEGRHKLEVRCTPAVCGEARVLLDRHVRIKAGRQNTFSPED</sequence>
<dbReference type="OrthoDB" id="9801841at2"/>
<keyword evidence="2" id="KW-0547">Nucleotide-binding</keyword>
<proteinExistence type="predicted"/>
<keyword evidence="4" id="KW-0067">ATP-binding</keyword>
<reference evidence="7 8" key="1">
    <citation type="submission" date="2018-03" db="EMBL/GenBank/DDBJ databases">
        <title>Draft Genome Sequences of the Obligatory Marine Myxobacteria Enhygromyxa salina SWB005.</title>
        <authorList>
            <person name="Poehlein A."/>
            <person name="Moghaddam J.A."/>
            <person name="Harms H."/>
            <person name="Alanjari M."/>
            <person name="Koenig G.M."/>
            <person name="Daniel R."/>
            <person name="Schaeberle T.F."/>
        </authorList>
    </citation>
    <scope>NUCLEOTIDE SEQUENCE [LARGE SCALE GENOMIC DNA]</scope>
    <source>
        <strain evidence="7 8">SWB005</strain>
    </source>
</reference>
<keyword evidence="3 7" id="KW-0418">Kinase</keyword>
<dbReference type="PANTHER" id="PTHR43289:SF6">
    <property type="entry name" value="SERINE_THREONINE-PROTEIN KINASE NEKL-3"/>
    <property type="match status" value="1"/>
</dbReference>
<dbReference type="CDD" id="cd14014">
    <property type="entry name" value="STKc_PknB_like"/>
    <property type="match status" value="1"/>
</dbReference>
<dbReference type="EC" id="2.7.10.2" evidence="7"/>
<feature type="domain" description="Protein kinase" evidence="6">
    <location>
        <begin position="35"/>
        <end position="291"/>
    </location>
</feature>
<evidence type="ECO:0000256" key="4">
    <source>
        <dbReference type="ARBA" id="ARBA00022840"/>
    </source>
</evidence>
<dbReference type="InterPro" id="IPR000719">
    <property type="entry name" value="Prot_kinase_dom"/>
</dbReference>
<dbReference type="Gene3D" id="3.30.200.20">
    <property type="entry name" value="Phosphorylase Kinase, domain 1"/>
    <property type="match status" value="1"/>
</dbReference>
<protein>
    <submittedName>
        <fullName evidence="7">Tyrosine-protein kinase MasK</fullName>
        <ecNumber evidence="7">2.7.10.2</ecNumber>
    </submittedName>
</protein>
<feature type="region of interest" description="Disordered" evidence="5">
    <location>
        <begin position="1"/>
        <end position="21"/>
    </location>
</feature>
<dbReference type="Pfam" id="PF00069">
    <property type="entry name" value="Pkinase"/>
    <property type="match status" value="1"/>
</dbReference>
<name>A0A2S9XCI2_9BACT</name>
<evidence type="ECO:0000259" key="6">
    <source>
        <dbReference type="PROSITE" id="PS50011"/>
    </source>
</evidence>
<dbReference type="GO" id="GO:0005524">
    <property type="term" value="F:ATP binding"/>
    <property type="evidence" value="ECO:0007669"/>
    <property type="project" value="UniProtKB-KW"/>
</dbReference>
<dbReference type="PANTHER" id="PTHR43289">
    <property type="entry name" value="MITOGEN-ACTIVATED PROTEIN KINASE KINASE KINASE 20-RELATED"/>
    <property type="match status" value="1"/>
</dbReference>
<evidence type="ECO:0000256" key="5">
    <source>
        <dbReference type="SAM" id="MobiDB-lite"/>
    </source>
</evidence>
<dbReference type="InterPro" id="IPR011009">
    <property type="entry name" value="Kinase-like_dom_sf"/>
</dbReference>
<dbReference type="Gene3D" id="1.10.510.10">
    <property type="entry name" value="Transferase(Phosphotransferase) domain 1"/>
    <property type="match status" value="1"/>
</dbReference>